<keyword evidence="11" id="KW-0112">Calmodulin-binding</keyword>
<dbReference type="GO" id="GO:0020037">
    <property type="term" value="F:heme binding"/>
    <property type="evidence" value="ECO:0007669"/>
    <property type="project" value="InterPro"/>
</dbReference>
<comment type="similarity">
    <text evidence="4">In the C-terminal section; belongs to the flavoprotein pyridine nucleotide cytochrome reductase family.</text>
</comment>
<proteinExistence type="inferred from homology"/>
<evidence type="ECO:0000256" key="17">
    <source>
        <dbReference type="SAM" id="MobiDB-lite"/>
    </source>
</evidence>
<keyword evidence="9" id="KW-0274">FAD</keyword>
<comment type="similarity">
    <text evidence="3">Belongs to the NOS family.</text>
</comment>
<dbReference type="InterPro" id="IPR009050">
    <property type="entry name" value="Globin-like_sf"/>
</dbReference>
<dbReference type="Gene3D" id="3.90.440.10">
    <property type="entry name" value="Nitric Oxide Synthase,Heme Domain,Chain A domain 2"/>
    <property type="match status" value="1"/>
</dbReference>
<dbReference type="InterPro" id="IPR036119">
    <property type="entry name" value="NOS_N_sf"/>
</dbReference>
<dbReference type="GO" id="GO:0005516">
    <property type="term" value="F:calmodulin binding"/>
    <property type="evidence" value="ECO:0007669"/>
    <property type="project" value="UniProtKB-KW"/>
</dbReference>
<dbReference type="PROSITE" id="PS50902">
    <property type="entry name" value="FLAVODOXIN_LIKE"/>
    <property type="match status" value="1"/>
</dbReference>
<sequence length="1495" mass="168915">MAEQAPPNNGKKGNARRTKSNGSSKPERRASKSKIELMAEDDDDYSTMVDDARAVLAIEYGTAPMSPSEIVLVMQGWNKVLAFTTMFSEALSLKWRHMVHPDTYSKKPKKMWRAIGKVERNEDLLALCMGPRLQDLEELLIGFLDGVFRSFCPKEQRVSREAYRPIQDDVTLIRKEGEMTLECESVEDYTRLFARCGVEPHYWIFFCEAFLWCMKTHVPYGQDDDAEDLENGRDSAYAKAIRITAMKAIDGYVGLRSQMEKDIFQKGVTRFWARLDQPTRLGFGEQFYRTLLAQNPQMLDFFSKTDMDSLAIHFMATLDLLVKSIRELGTTGNFRKALDMLAEVHRQRRIPTFTYAIVGAHLLECLKGSLEAEEQLTKDDPYPVTAKQLTQAYAVLYTEVMSIVYYPMLLEEKKVAKALDFYEKIQVELNWTGAQLRRRMLKVEQEIAASGTYTQTAQEIELGARLAWRNSAKCIGRISWNTLQVRDCRKVTEPMKIFEELNEHLRIATAGTNIQSVMTVFKPQGPNETLGTRFWSSQIVRYACYKNLDGSLVGDPANLELTEYLLANELWDPPETTTPFDVLPLVLKKPGRKIPYIYEVPKEFIFEVNIEHPTRPEVLELGYKWTTVPAITNFKMNLGGVVYANIPFNGWFVSTEIVRNLMERYSAGAPMAKIMGIDPKVNPFWEQMAYYEWEVAVLHSFQKNGFTIVDPNTVGKSFCTHVRREREDFGRECPGQWSWIGGLVGPTNPTWHLEMRDFLLFPQYEYCMEGVAFYGGLAASESKSITDGTATTDDMSVESFLMKEETARLKVLISYGSETGNAEAAARRLKRELQLLKPTVIALNDLAKDLGSVKKRSFTHVVFLCSTFGKGQPPSNAEDFFAKQIPPGMFGDVKYAVLAFGSTLYPDFCKAGSQLDRKISTNGGTKMIPVNKIDDAAGGDGDIVEWISLVKRMIMPPHVEEEIAAAKRIMSGKPPENVLEWTGQTAPESKYPDDAGGCMCILNEELVPNHEEGSKSIRKITFQLPPTSKYETGDHLCVYPVNRQSMVERFLKCFEFELSTAARSQENYPHKSNWFKSNTNDSVEEAVKWQSEQMFELYLIENDDKDPSDVFFPTPICLRDLLKQKVDLSLSARNVVDLLALFQKQLDEFSATLEPEILEEFTVTEIVHKFYSTTATILEQDADKTTDAVDAFIANYPSIVAFLEDFKELFLLDFGKDSLGLANSNVMMPLAEVLVILPRLQPRYYSISSSSNTGKPSEVTVTVGVLKTTTSKGVPIEGVCSHYLAGLQAGKDRAKISVSTSSFRLPEDGKAPILMVGTGTGLSPLMGFLEDKAAAHKKSKKDVGPIHLFFGCRTETDFIYKDLIESLDKDKIIELHLALSRSKEVPKKYVQHKIADMGKRACDILKHPDSHYYVCGDARMADACFEACIGVLRVHGVMSRVAAVQYLKQMQLEGRWQTDVWGIVSHFEDAKKSIEEKKRMKAKLWLSRLAGGEDD</sequence>
<dbReference type="InterPro" id="IPR001433">
    <property type="entry name" value="OxRdtase_FAD/NAD-bd"/>
</dbReference>
<dbReference type="InterPro" id="IPR000971">
    <property type="entry name" value="Globin"/>
</dbReference>
<name>A0A9N8H9Z2_9STRA</name>
<dbReference type="InterPro" id="IPR008254">
    <property type="entry name" value="Flavodoxin/NO_synth"/>
</dbReference>
<dbReference type="Proteomes" id="UP001153069">
    <property type="component" value="Unassembled WGS sequence"/>
</dbReference>
<evidence type="ECO:0000256" key="1">
    <source>
        <dbReference type="ARBA" id="ARBA00001917"/>
    </source>
</evidence>
<keyword evidence="6" id="KW-0285">Flavoprotein</keyword>
<evidence type="ECO:0000256" key="16">
    <source>
        <dbReference type="ARBA" id="ARBA00049433"/>
    </source>
</evidence>
<feature type="domain" description="Flavodoxin-like" evidence="18">
    <location>
        <begin position="811"/>
        <end position="951"/>
    </location>
</feature>
<comment type="catalytic activity">
    <reaction evidence="15">
        <text>2 nitric oxide + NADH + 2 O2 = 2 nitrate + NAD(+) + H(+)</text>
        <dbReference type="Rhea" id="RHEA:19469"/>
        <dbReference type="ChEBI" id="CHEBI:15378"/>
        <dbReference type="ChEBI" id="CHEBI:15379"/>
        <dbReference type="ChEBI" id="CHEBI:16480"/>
        <dbReference type="ChEBI" id="CHEBI:17632"/>
        <dbReference type="ChEBI" id="CHEBI:57540"/>
        <dbReference type="ChEBI" id="CHEBI:57945"/>
        <dbReference type="EC" id="1.14.12.17"/>
    </reaction>
</comment>
<dbReference type="InterPro" id="IPR012292">
    <property type="entry name" value="Globin/Proto"/>
</dbReference>
<dbReference type="Gene3D" id="3.40.50.360">
    <property type="match status" value="1"/>
</dbReference>
<feature type="domain" description="FAD-binding FR-type" evidence="19">
    <location>
        <begin position="999"/>
        <end position="1306"/>
    </location>
</feature>
<keyword evidence="14" id="KW-0520">NAD</keyword>
<dbReference type="InterPro" id="IPR003097">
    <property type="entry name" value="CysJ-like_FAD-binding"/>
</dbReference>
<evidence type="ECO:0000313" key="20">
    <source>
        <dbReference type="EMBL" id="CAB9504775.1"/>
    </source>
</evidence>
<dbReference type="Pfam" id="PF00667">
    <property type="entry name" value="FAD_binding_1"/>
    <property type="match status" value="1"/>
</dbReference>
<dbReference type="Gene3D" id="1.10.490.10">
    <property type="entry name" value="Globins"/>
    <property type="match status" value="1"/>
</dbReference>
<evidence type="ECO:0000256" key="12">
    <source>
        <dbReference type="ARBA" id="ARBA00023002"/>
    </source>
</evidence>
<evidence type="ECO:0000256" key="5">
    <source>
        <dbReference type="ARBA" id="ARBA00022617"/>
    </source>
</evidence>
<dbReference type="GO" id="GO:0046872">
    <property type="term" value="F:metal ion binding"/>
    <property type="evidence" value="ECO:0007669"/>
    <property type="project" value="UniProtKB-KW"/>
</dbReference>
<dbReference type="InterPro" id="IPR044940">
    <property type="entry name" value="NOS_dom_2"/>
</dbReference>
<organism evidence="20 21">
    <name type="scientific">Seminavis robusta</name>
    <dbReference type="NCBI Taxonomy" id="568900"/>
    <lineage>
        <taxon>Eukaryota</taxon>
        <taxon>Sar</taxon>
        <taxon>Stramenopiles</taxon>
        <taxon>Ochrophyta</taxon>
        <taxon>Bacillariophyta</taxon>
        <taxon>Bacillariophyceae</taxon>
        <taxon>Bacillariophycidae</taxon>
        <taxon>Naviculales</taxon>
        <taxon>Naviculaceae</taxon>
        <taxon>Seminavis</taxon>
    </lineage>
</organism>
<evidence type="ECO:0000256" key="7">
    <source>
        <dbReference type="ARBA" id="ARBA00022643"/>
    </source>
</evidence>
<dbReference type="OrthoDB" id="1688044at2759"/>
<dbReference type="GO" id="GO:0008941">
    <property type="term" value="F:nitric oxide dioxygenase NAD(P)H activity"/>
    <property type="evidence" value="ECO:0007669"/>
    <property type="project" value="UniProtKB-EC"/>
</dbReference>
<dbReference type="InterPro" id="IPR001094">
    <property type="entry name" value="Flavdoxin-like"/>
</dbReference>
<dbReference type="GO" id="GO:0010181">
    <property type="term" value="F:FMN binding"/>
    <property type="evidence" value="ECO:0007669"/>
    <property type="project" value="InterPro"/>
</dbReference>
<dbReference type="SUPFAM" id="SSF52218">
    <property type="entry name" value="Flavoproteins"/>
    <property type="match status" value="1"/>
</dbReference>
<evidence type="ECO:0000256" key="9">
    <source>
        <dbReference type="ARBA" id="ARBA00022827"/>
    </source>
</evidence>
<dbReference type="InterPro" id="IPR017938">
    <property type="entry name" value="Riboflavin_synthase-like_b-brl"/>
</dbReference>
<evidence type="ECO:0000256" key="14">
    <source>
        <dbReference type="ARBA" id="ARBA00023027"/>
    </source>
</evidence>
<reference evidence="20" key="1">
    <citation type="submission" date="2020-06" db="EMBL/GenBank/DDBJ databases">
        <authorList>
            <consortium name="Plant Systems Biology data submission"/>
        </authorList>
    </citation>
    <scope>NUCLEOTIDE SEQUENCE</scope>
    <source>
        <strain evidence="20">D6</strain>
    </source>
</reference>
<dbReference type="InterPro" id="IPR050607">
    <property type="entry name" value="NOS"/>
</dbReference>
<dbReference type="Pfam" id="PF02898">
    <property type="entry name" value="NO_synthase"/>
    <property type="match status" value="1"/>
</dbReference>
<dbReference type="Gene3D" id="1.20.990.10">
    <property type="entry name" value="NADPH-cytochrome p450 Reductase, Chain A, domain 3"/>
    <property type="match status" value="2"/>
</dbReference>
<accession>A0A9N8H9Z2</accession>
<dbReference type="Pfam" id="PF00175">
    <property type="entry name" value="NAD_binding_1"/>
    <property type="match status" value="1"/>
</dbReference>
<evidence type="ECO:0000256" key="6">
    <source>
        <dbReference type="ARBA" id="ARBA00022630"/>
    </source>
</evidence>
<evidence type="ECO:0000259" key="19">
    <source>
        <dbReference type="PROSITE" id="PS51384"/>
    </source>
</evidence>
<dbReference type="InterPro" id="IPR029039">
    <property type="entry name" value="Flavoprotein-like_sf"/>
</dbReference>
<dbReference type="SUPFAM" id="SSF52343">
    <property type="entry name" value="Ferredoxin reductase-like, C-terminal NADP-linked domain"/>
    <property type="match status" value="1"/>
</dbReference>
<dbReference type="EMBL" id="CAICTM010000207">
    <property type="protein sequence ID" value="CAB9504775.1"/>
    <property type="molecule type" value="Genomic_DNA"/>
</dbReference>
<dbReference type="PRINTS" id="PR00369">
    <property type="entry name" value="FLAVODOXIN"/>
</dbReference>
<dbReference type="Gene3D" id="3.40.50.80">
    <property type="entry name" value="Nucleotide-binding domain of ferredoxin-NADP reductase (FNR) module"/>
    <property type="match status" value="1"/>
</dbReference>
<dbReference type="GO" id="GO:0019825">
    <property type="term" value="F:oxygen binding"/>
    <property type="evidence" value="ECO:0007669"/>
    <property type="project" value="InterPro"/>
</dbReference>
<dbReference type="GO" id="GO:0004517">
    <property type="term" value="F:nitric-oxide synthase activity"/>
    <property type="evidence" value="ECO:0007669"/>
    <property type="project" value="InterPro"/>
</dbReference>
<dbReference type="Gene3D" id="3.90.1230.10">
    <property type="entry name" value="Nitric Oxide Synthase, Chain A, domain 3"/>
    <property type="match status" value="1"/>
</dbReference>
<evidence type="ECO:0000256" key="15">
    <source>
        <dbReference type="ARBA" id="ARBA00048649"/>
    </source>
</evidence>
<evidence type="ECO:0000313" key="21">
    <source>
        <dbReference type="Proteomes" id="UP001153069"/>
    </source>
</evidence>
<keyword evidence="7" id="KW-0288">FMN</keyword>
<evidence type="ECO:0000256" key="3">
    <source>
        <dbReference type="ARBA" id="ARBA00006267"/>
    </source>
</evidence>
<keyword evidence="21" id="KW-1185">Reference proteome</keyword>
<comment type="caution">
    <text evidence="20">The sequence shown here is derived from an EMBL/GenBank/DDBJ whole genome shotgun (WGS) entry which is preliminary data.</text>
</comment>
<keyword evidence="5" id="KW-0349">Heme</keyword>
<dbReference type="Pfam" id="PF00042">
    <property type="entry name" value="Globin"/>
    <property type="match status" value="1"/>
</dbReference>
<keyword evidence="12" id="KW-0560">Oxidoreductase</keyword>
<dbReference type="SUPFAM" id="SSF46458">
    <property type="entry name" value="Globin-like"/>
    <property type="match status" value="1"/>
</dbReference>
<keyword evidence="10" id="KW-0521">NADP</keyword>
<evidence type="ECO:0000256" key="4">
    <source>
        <dbReference type="ARBA" id="ARBA00006401"/>
    </source>
</evidence>
<comment type="cofactor">
    <cofactor evidence="2">
        <name>FAD</name>
        <dbReference type="ChEBI" id="CHEBI:57692"/>
    </cofactor>
</comment>
<dbReference type="PROSITE" id="PS51384">
    <property type="entry name" value="FAD_FR"/>
    <property type="match status" value="1"/>
</dbReference>
<dbReference type="PANTHER" id="PTHR43410:SF1">
    <property type="entry name" value="NITRIC OXIDE SYNTHASE"/>
    <property type="match status" value="1"/>
</dbReference>
<dbReference type="InterPro" id="IPR017927">
    <property type="entry name" value="FAD-bd_FR_type"/>
</dbReference>
<dbReference type="SUPFAM" id="SSF63380">
    <property type="entry name" value="Riboflavin synthase domain-like"/>
    <property type="match status" value="1"/>
</dbReference>
<dbReference type="InterPro" id="IPR023173">
    <property type="entry name" value="NADPH_Cyt_P450_Rdtase_alpha"/>
</dbReference>
<keyword evidence="8" id="KW-0479">Metal-binding</keyword>
<evidence type="ECO:0000256" key="8">
    <source>
        <dbReference type="ARBA" id="ARBA00022723"/>
    </source>
</evidence>
<comment type="cofactor">
    <cofactor evidence="1">
        <name>FMN</name>
        <dbReference type="ChEBI" id="CHEBI:58210"/>
    </cofactor>
</comment>
<dbReference type="Pfam" id="PF00258">
    <property type="entry name" value="Flavodoxin_1"/>
    <property type="match status" value="1"/>
</dbReference>
<feature type="region of interest" description="Disordered" evidence="17">
    <location>
        <begin position="1"/>
        <end position="34"/>
    </location>
</feature>
<dbReference type="InterPro" id="IPR004030">
    <property type="entry name" value="NOS_N"/>
</dbReference>
<dbReference type="SUPFAM" id="SSF56512">
    <property type="entry name" value="Nitric oxide (NO) synthase oxygenase domain"/>
    <property type="match status" value="1"/>
</dbReference>
<dbReference type="InterPro" id="IPR044943">
    <property type="entry name" value="NOS_dom_1"/>
</dbReference>
<gene>
    <name evidence="20" type="ORF">SEMRO_208_G087080.1</name>
</gene>
<comment type="catalytic activity">
    <reaction evidence="16">
        <text>2 nitric oxide + NADPH + 2 O2 = 2 nitrate + NADP(+) + H(+)</text>
        <dbReference type="Rhea" id="RHEA:19465"/>
        <dbReference type="ChEBI" id="CHEBI:15378"/>
        <dbReference type="ChEBI" id="CHEBI:15379"/>
        <dbReference type="ChEBI" id="CHEBI:16480"/>
        <dbReference type="ChEBI" id="CHEBI:17632"/>
        <dbReference type="ChEBI" id="CHEBI:57783"/>
        <dbReference type="ChEBI" id="CHEBI:58349"/>
        <dbReference type="EC" id="1.14.12.17"/>
    </reaction>
</comment>
<dbReference type="Gene3D" id="2.40.30.10">
    <property type="entry name" value="Translation factors"/>
    <property type="match status" value="2"/>
</dbReference>
<evidence type="ECO:0000256" key="11">
    <source>
        <dbReference type="ARBA" id="ARBA00022860"/>
    </source>
</evidence>
<evidence type="ECO:0000259" key="18">
    <source>
        <dbReference type="PROSITE" id="PS50902"/>
    </source>
</evidence>
<dbReference type="InterPro" id="IPR039261">
    <property type="entry name" value="FNR_nucleotide-bd"/>
</dbReference>
<dbReference type="GO" id="GO:0006809">
    <property type="term" value="P:nitric oxide biosynthetic process"/>
    <property type="evidence" value="ECO:0007669"/>
    <property type="project" value="InterPro"/>
</dbReference>
<evidence type="ECO:0000256" key="13">
    <source>
        <dbReference type="ARBA" id="ARBA00023004"/>
    </source>
</evidence>
<dbReference type="InterPro" id="IPR044944">
    <property type="entry name" value="NOS_dom_3"/>
</dbReference>
<evidence type="ECO:0000256" key="2">
    <source>
        <dbReference type="ARBA" id="ARBA00001974"/>
    </source>
</evidence>
<dbReference type="GO" id="GO:0062197">
    <property type="term" value="P:cellular response to chemical stress"/>
    <property type="evidence" value="ECO:0007669"/>
    <property type="project" value="UniProtKB-ARBA"/>
</dbReference>
<evidence type="ECO:0000256" key="10">
    <source>
        <dbReference type="ARBA" id="ARBA00022857"/>
    </source>
</evidence>
<dbReference type="Gene3D" id="3.90.340.10">
    <property type="entry name" value="Nitric Oxide Synthase, Chain A, domain 1"/>
    <property type="match status" value="1"/>
</dbReference>
<feature type="compositionally biased region" description="Basic and acidic residues" evidence="17">
    <location>
        <begin position="25"/>
        <end position="34"/>
    </location>
</feature>
<dbReference type="PANTHER" id="PTHR43410">
    <property type="entry name" value="NITRIC OXIDE SYNTHASE OXYGENASE"/>
    <property type="match status" value="1"/>
</dbReference>
<protein>
    <submittedName>
        <fullName evidence="20">Nitric oxide synthase</fullName>
    </submittedName>
</protein>
<keyword evidence="13" id="KW-0408">Iron</keyword>